<dbReference type="EMBL" id="MNPL01005122">
    <property type="protein sequence ID" value="OQR76231.1"/>
    <property type="molecule type" value="Genomic_DNA"/>
</dbReference>
<dbReference type="PROSITE" id="PS50853">
    <property type="entry name" value="FN3"/>
    <property type="match status" value="5"/>
</dbReference>
<proteinExistence type="predicted"/>
<keyword evidence="2 11" id="KW-0812">Transmembrane</keyword>
<name>A0A1V9XS00_9ACAR</name>
<evidence type="ECO:0000259" key="12">
    <source>
        <dbReference type="PROSITE" id="PS50835"/>
    </source>
</evidence>
<dbReference type="OrthoDB" id="6415012at2759"/>
<dbReference type="FunFam" id="2.60.40.10:FF:000093">
    <property type="entry name" value="Down syndrome cell adhesion molecule, isoform B"/>
    <property type="match status" value="1"/>
</dbReference>
<dbReference type="GO" id="GO:0016020">
    <property type="term" value="C:membrane"/>
    <property type="evidence" value="ECO:0007669"/>
    <property type="project" value="UniProtKB-SubCell"/>
</dbReference>
<dbReference type="SUPFAM" id="SSF49265">
    <property type="entry name" value="Fibronectin type III"/>
    <property type="match status" value="3"/>
</dbReference>
<dbReference type="SMART" id="SM00060">
    <property type="entry name" value="FN3"/>
    <property type="match status" value="5"/>
</dbReference>
<comment type="caution">
    <text evidence="14">The sequence shown here is derived from an EMBL/GenBank/DDBJ whole genome shotgun (WGS) entry which is preliminary data.</text>
</comment>
<keyword evidence="5" id="KW-0130">Cell adhesion</keyword>
<evidence type="ECO:0000256" key="7">
    <source>
        <dbReference type="ARBA" id="ARBA00023136"/>
    </source>
</evidence>
<dbReference type="CDD" id="cd00063">
    <property type="entry name" value="FN3"/>
    <property type="match status" value="5"/>
</dbReference>
<dbReference type="InterPro" id="IPR013783">
    <property type="entry name" value="Ig-like_fold"/>
</dbReference>
<evidence type="ECO:0000313" key="14">
    <source>
        <dbReference type="EMBL" id="OQR76231.1"/>
    </source>
</evidence>
<dbReference type="Pfam" id="PF00041">
    <property type="entry name" value="fn3"/>
    <property type="match status" value="3"/>
</dbReference>
<evidence type="ECO:0000256" key="6">
    <source>
        <dbReference type="ARBA" id="ARBA00022989"/>
    </source>
</evidence>
<sequence length="793" mass="87891">SRGSSGANQRRGDIFNFTPRLLDGRRTYSNTYSLILQPPPIHMHNGDILGYYVGYNSSGEKIQYKTVDVKPSGQPRVETELKGLHKWTRYSVSVQAYNKKGAGPRSDSVVKPTMEDVPSRPPRKVACEAKSSSKIKVTWTPPAHNALHGHLEGFKIRYRKTESLEDEDDEPILETLVKSGDQQEYSLDGLAKFANYSIQLLARTRKGDGVESDPVYCRTQEDVPGPPGDIKALPYRKQAILVSWKLPEECNGVITTYTLYQRSVGSNDKPNGSHNMSKHQVAASQRYFEAVGLELNRRYEFWVSASTRNGEGESTRVMSQSTSDTIPARIASFSERVFLAKGSSMTLNCLAVGVPPGSNVWTFRGEKLSKNKSRFTILSNGSVALTEVSDEHTGNYTCRVENRHGSDEINYQVQIKGLLPAPSAVSVVSASNSELRIRWDLPRKYMNAMLKLILHYRRKFGGQWEEVEVSPKQDWYLLEGLQCGTKYQVYLVGVRRSGALGEASDIITGQTEGGVPSAPLQDDFATPSNSSITLDLGTWTDGGCPMRAYVINYRRQQAPSERGEWIQVPHSHTQERVVIPGLNPATWYEIKVTASNDAGSQVHIYAVATRTIAGGTIAPALANSFDDGYATNSILEEVQIVVPVIVAVFALTVILTISGYVCIRRRQLMFLQDSQQSPLSNGSGLYERTRAPSTGDTQKKFIESCDTLLSGGSPRHLNNFSSTYQVPAKLATPVSLQSQHCTLVRNPDARLQCEYNACARRLIRVHSKTHAQLSNRSDSVRKAAKVVVFDRPL</sequence>
<accession>A0A1V9XS00</accession>
<evidence type="ECO:0000256" key="1">
    <source>
        <dbReference type="ARBA" id="ARBA00004167"/>
    </source>
</evidence>
<dbReference type="Pfam" id="PF13927">
    <property type="entry name" value="Ig_3"/>
    <property type="match status" value="1"/>
</dbReference>
<feature type="domain" description="Fibronectin type-III" evidence="13">
    <location>
        <begin position="18"/>
        <end position="116"/>
    </location>
</feature>
<dbReference type="Pfam" id="PF25059">
    <property type="entry name" value="FN3_DSCAM-DSCAML_C"/>
    <property type="match status" value="1"/>
</dbReference>
<evidence type="ECO:0000256" key="4">
    <source>
        <dbReference type="ARBA" id="ARBA00022737"/>
    </source>
</evidence>
<dbReference type="InterPro" id="IPR003598">
    <property type="entry name" value="Ig_sub2"/>
</dbReference>
<dbReference type="PANTHER" id="PTHR13817">
    <property type="entry name" value="TITIN"/>
    <property type="match status" value="1"/>
</dbReference>
<evidence type="ECO:0000256" key="8">
    <source>
        <dbReference type="ARBA" id="ARBA00023157"/>
    </source>
</evidence>
<keyword evidence="4" id="KW-0677">Repeat</keyword>
<keyword evidence="15" id="KW-1185">Reference proteome</keyword>
<keyword evidence="7 11" id="KW-0472">Membrane</keyword>
<organism evidence="14 15">
    <name type="scientific">Tropilaelaps mercedesae</name>
    <dbReference type="NCBI Taxonomy" id="418985"/>
    <lineage>
        <taxon>Eukaryota</taxon>
        <taxon>Metazoa</taxon>
        <taxon>Ecdysozoa</taxon>
        <taxon>Arthropoda</taxon>
        <taxon>Chelicerata</taxon>
        <taxon>Arachnida</taxon>
        <taxon>Acari</taxon>
        <taxon>Parasitiformes</taxon>
        <taxon>Mesostigmata</taxon>
        <taxon>Gamasina</taxon>
        <taxon>Dermanyssoidea</taxon>
        <taxon>Laelapidae</taxon>
        <taxon>Tropilaelaps</taxon>
    </lineage>
</organism>
<dbReference type="InParanoid" id="A0A1V9XS00"/>
<comment type="subcellular location">
    <subcellularLocation>
        <location evidence="1">Membrane</location>
        <topology evidence="1">Single-pass membrane protein</topology>
    </subcellularLocation>
</comment>
<dbReference type="InterPro" id="IPR003961">
    <property type="entry name" value="FN3_dom"/>
</dbReference>
<evidence type="ECO:0000259" key="13">
    <source>
        <dbReference type="PROSITE" id="PS50853"/>
    </source>
</evidence>
<evidence type="ECO:0000313" key="15">
    <source>
        <dbReference type="Proteomes" id="UP000192247"/>
    </source>
</evidence>
<dbReference type="Proteomes" id="UP000192247">
    <property type="component" value="Unassembled WGS sequence"/>
</dbReference>
<dbReference type="GO" id="GO:0007416">
    <property type="term" value="P:synapse assembly"/>
    <property type="evidence" value="ECO:0007669"/>
    <property type="project" value="TreeGrafter"/>
</dbReference>
<feature type="domain" description="Fibronectin type-III" evidence="13">
    <location>
        <begin position="516"/>
        <end position="615"/>
    </location>
</feature>
<protein>
    <submittedName>
        <fullName evidence="14">Down syndrome cell adhesion molecule protein Dscam2-like</fullName>
    </submittedName>
</protein>
<feature type="domain" description="Fibronectin type-III" evidence="13">
    <location>
        <begin position="121"/>
        <end position="222"/>
    </location>
</feature>
<evidence type="ECO:0000256" key="5">
    <source>
        <dbReference type="ARBA" id="ARBA00022889"/>
    </source>
</evidence>
<dbReference type="InterPro" id="IPR007110">
    <property type="entry name" value="Ig-like_dom"/>
</dbReference>
<dbReference type="PANTHER" id="PTHR13817:SF166">
    <property type="entry name" value="NEURONAL IGCAM-RELATED"/>
    <property type="match status" value="1"/>
</dbReference>
<dbReference type="Gene3D" id="2.60.40.10">
    <property type="entry name" value="Immunoglobulins"/>
    <property type="match status" value="6"/>
</dbReference>
<keyword evidence="9" id="KW-0393">Immunoglobulin domain</keyword>
<dbReference type="GO" id="GO:0045202">
    <property type="term" value="C:synapse"/>
    <property type="evidence" value="ECO:0007669"/>
    <property type="project" value="TreeGrafter"/>
</dbReference>
<evidence type="ECO:0000256" key="3">
    <source>
        <dbReference type="ARBA" id="ARBA00022729"/>
    </source>
</evidence>
<evidence type="ECO:0000256" key="10">
    <source>
        <dbReference type="SAM" id="MobiDB-lite"/>
    </source>
</evidence>
<dbReference type="InterPro" id="IPR050964">
    <property type="entry name" value="Striated_Muscle_Regulatory"/>
</dbReference>
<dbReference type="InterPro" id="IPR036116">
    <property type="entry name" value="FN3_sf"/>
</dbReference>
<feature type="domain" description="Ig-like" evidence="12">
    <location>
        <begin position="327"/>
        <end position="416"/>
    </location>
</feature>
<feature type="non-terminal residue" evidence="14">
    <location>
        <position position="1"/>
    </location>
</feature>
<feature type="transmembrane region" description="Helical" evidence="11">
    <location>
        <begin position="640"/>
        <end position="663"/>
    </location>
</feature>
<keyword evidence="8" id="KW-1015">Disulfide bond</keyword>
<keyword evidence="3" id="KW-0732">Signal</keyword>
<dbReference type="PROSITE" id="PS50835">
    <property type="entry name" value="IG_LIKE"/>
    <property type="match status" value="1"/>
</dbReference>
<dbReference type="CDD" id="cd00096">
    <property type="entry name" value="Ig"/>
    <property type="match status" value="1"/>
</dbReference>
<dbReference type="SUPFAM" id="SSF48726">
    <property type="entry name" value="Immunoglobulin"/>
    <property type="match status" value="1"/>
</dbReference>
<dbReference type="SMART" id="SM00409">
    <property type="entry name" value="IG"/>
    <property type="match status" value="1"/>
</dbReference>
<dbReference type="SMART" id="SM00408">
    <property type="entry name" value="IGc2"/>
    <property type="match status" value="1"/>
</dbReference>
<gene>
    <name evidence="14" type="ORF">BIW11_07910</name>
</gene>
<dbReference type="AlphaFoldDB" id="A0A1V9XS00"/>
<dbReference type="InterPro" id="IPR003599">
    <property type="entry name" value="Ig_sub"/>
</dbReference>
<evidence type="ECO:0000256" key="11">
    <source>
        <dbReference type="SAM" id="Phobius"/>
    </source>
</evidence>
<evidence type="ECO:0000256" key="2">
    <source>
        <dbReference type="ARBA" id="ARBA00022692"/>
    </source>
</evidence>
<dbReference type="InterPro" id="IPR056754">
    <property type="entry name" value="DSCAM/DSCAML_C"/>
</dbReference>
<feature type="region of interest" description="Disordered" evidence="10">
    <location>
        <begin position="101"/>
        <end position="122"/>
    </location>
</feature>
<dbReference type="STRING" id="418985.A0A1V9XS00"/>
<reference evidence="14 15" key="1">
    <citation type="journal article" date="2017" name="Gigascience">
        <title>Draft genome of the honey bee ectoparasitic mite, Tropilaelaps mercedesae, is shaped by the parasitic life history.</title>
        <authorList>
            <person name="Dong X."/>
            <person name="Armstrong S.D."/>
            <person name="Xia D."/>
            <person name="Makepeace B.L."/>
            <person name="Darby A.C."/>
            <person name="Kadowaki T."/>
        </authorList>
    </citation>
    <scope>NUCLEOTIDE SEQUENCE [LARGE SCALE GENOMIC DNA]</scope>
    <source>
        <strain evidence="14">Wuxi-XJTLU</strain>
    </source>
</reference>
<feature type="domain" description="Fibronectin type-III" evidence="13">
    <location>
        <begin position="421"/>
        <end position="514"/>
    </location>
</feature>
<keyword evidence="6 11" id="KW-1133">Transmembrane helix</keyword>
<evidence type="ECO:0000256" key="9">
    <source>
        <dbReference type="ARBA" id="ARBA00023319"/>
    </source>
</evidence>
<dbReference type="GO" id="GO:0007156">
    <property type="term" value="P:homophilic cell adhesion via plasma membrane adhesion molecules"/>
    <property type="evidence" value="ECO:0007669"/>
    <property type="project" value="TreeGrafter"/>
</dbReference>
<dbReference type="InterPro" id="IPR036179">
    <property type="entry name" value="Ig-like_dom_sf"/>
</dbReference>
<feature type="domain" description="Fibronectin type-III" evidence="13">
    <location>
        <begin position="226"/>
        <end position="325"/>
    </location>
</feature>